<evidence type="ECO:0000313" key="2">
    <source>
        <dbReference type="Proteomes" id="UP001140096"/>
    </source>
</evidence>
<reference evidence="1" key="1">
    <citation type="submission" date="2022-07" db="EMBL/GenBank/DDBJ databases">
        <title>Phylogenomic reconstructions and comparative analyses of Kickxellomycotina fungi.</title>
        <authorList>
            <person name="Reynolds N.K."/>
            <person name="Stajich J.E."/>
            <person name="Barry K."/>
            <person name="Grigoriev I.V."/>
            <person name="Crous P."/>
            <person name="Smith M.E."/>
        </authorList>
    </citation>
    <scope>NUCLEOTIDE SEQUENCE</scope>
    <source>
        <strain evidence="1">CBS 102833</strain>
    </source>
</reference>
<keyword evidence="2" id="KW-1185">Reference proteome</keyword>
<proteinExistence type="predicted"/>
<sequence>MLSDVTDDVHGAADFFTEDEDDTKLVDEVSTGCAAVGVGEDSNDEVGGMDDCVGNGANVLVISVVSSLTEYDDEFASIDVVDDTDCCEVAETDDGCSDDAVDDCAEYDCGFGTTDVKVGEIDVCDDVEDGSSAEAVDDAASAVYAEVNDVADDSADCEEVADGDSVEVRDGAVSDGSVSTKVEDEVEADTVGVEVADS</sequence>
<gene>
    <name evidence="1" type="ORF">H4S07_004508</name>
</gene>
<name>A0ACC1L873_9FUNG</name>
<evidence type="ECO:0000313" key="1">
    <source>
        <dbReference type="EMBL" id="KAJ2803232.1"/>
    </source>
</evidence>
<organism evidence="1 2">
    <name type="scientific">Coemansia furcata</name>
    <dbReference type="NCBI Taxonomy" id="417177"/>
    <lineage>
        <taxon>Eukaryota</taxon>
        <taxon>Fungi</taxon>
        <taxon>Fungi incertae sedis</taxon>
        <taxon>Zoopagomycota</taxon>
        <taxon>Kickxellomycotina</taxon>
        <taxon>Kickxellomycetes</taxon>
        <taxon>Kickxellales</taxon>
        <taxon>Kickxellaceae</taxon>
        <taxon>Coemansia</taxon>
    </lineage>
</organism>
<comment type="caution">
    <text evidence="1">The sequence shown here is derived from an EMBL/GenBank/DDBJ whole genome shotgun (WGS) entry which is preliminary data.</text>
</comment>
<accession>A0ACC1L873</accession>
<dbReference type="Proteomes" id="UP001140096">
    <property type="component" value="Unassembled WGS sequence"/>
</dbReference>
<dbReference type="EMBL" id="JANBUP010001843">
    <property type="protein sequence ID" value="KAJ2803232.1"/>
    <property type="molecule type" value="Genomic_DNA"/>
</dbReference>
<protein>
    <submittedName>
        <fullName evidence="1">Uncharacterized protein</fullName>
    </submittedName>
</protein>